<dbReference type="EMBL" id="JBHSQS010000007">
    <property type="protein sequence ID" value="MFC5924400.1"/>
    <property type="molecule type" value="Genomic_DNA"/>
</dbReference>
<gene>
    <name evidence="3" type="ORF">ACFQGL_13705</name>
</gene>
<proteinExistence type="predicted"/>
<feature type="chain" id="PRO_5045496635" description="PT repeat-containing protein" evidence="2">
    <location>
        <begin position="25"/>
        <end position="212"/>
    </location>
</feature>
<dbReference type="PROSITE" id="PS51257">
    <property type="entry name" value="PROKAR_LIPOPROTEIN"/>
    <property type="match status" value="1"/>
</dbReference>
<sequence length="212" mass="21003">MPLTQRRRLAAVLTTAASAVLLLAACGGGSDDSAAPSDAGGAGNAFAAYQDCLRDNGVALPTMDPSRFPGGARGTARPSGFPTARPSGFPTARPSGFPTTRPSGSADPSRGAGRGFPGGGRPAGVDEQTWEKAQQACASVRPSGRPGGFGGPDASGAPGTRPGGSGDGRATAYRTCLSNRGLDPDHPDSGDPKTKEALTACAVLSPSPRPSS</sequence>
<feature type="compositionally biased region" description="Gly residues" evidence="1">
    <location>
        <begin position="112"/>
        <end position="122"/>
    </location>
</feature>
<comment type="caution">
    <text evidence="3">The sequence shown here is derived from an EMBL/GenBank/DDBJ whole genome shotgun (WGS) entry which is preliminary data.</text>
</comment>
<evidence type="ECO:0008006" key="5">
    <source>
        <dbReference type="Google" id="ProtNLM"/>
    </source>
</evidence>
<keyword evidence="4" id="KW-1185">Reference proteome</keyword>
<evidence type="ECO:0000313" key="3">
    <source>
        <dbReference type="EMBL" id="MFC5924400.1"/>
    </source>
</evidence>
<protein>
    <recommendedName>
        <fullName evidence="5">PT repeat-containing protein</fullName>
    </recommendedName>
</protein>
<name>A0ABW1H533_9ACTN</name>
<evidence type="ECO:0000313" key="4">
    <source>
        <dbReference type="Proteomes" id="UP001596226"/>
    </source>
</evidence>
<feature type="compositionally biased region" description="Basic and acidic residues" evidence="1">
    <location>
        <begin position="182"/>
        <end position="196"/>
    </location>
</feature>
<evidence type="ECO:0000256" key="1">
    <source>
        <dbReference type="SAM" id="MobiDB-lite"/>
    </source>
</evidence>
<dbReference type="RefSeq" id="WP_377510988.1">
    <property type="nucleotide sequence ID" value="NZ_JBHSQS010000007.1"/>
</dbReference>
<evidence type="ECO:0000256" key="2">
    <source>
        <dbReference type="SAM" id="SignalP"/>
    </source>
</evidence>
<dbReference type="Proteomes" id="UP001596226">
    <property type="component" value="Unassembled WGS sequence"/>
</dbReference>
<organism evidence="3 4">
    <name type="scientific">Micromonospora vulcania</name>
    <dbReference type="NCBI Taxonomy" id="1441873"/>
    <lineage>
        <taxon>Bacteria</taxon>
        <taxon>Bacillati</taxon>
        <taxon>Actinomycetota</taxon>
        <taxon>Actinomycetes</taxon>
        <taxon>Micromonosporales</taxon>
        <taxon>Micromonosporaceae</taxon>
        <taxon>Micromonospora</taxon>
    </lineage>
</organism>
<feature type="region of interest" description="Disordered" evidence="1">
    <location>
        <begin position="60"/>
        <end position="212"/>
    </location>
</feature>
<keyword evidence="2" id="KW-0732">Signal</keyword>
<reference evidence="4" key="1">
    <citation type="journal article" date="2019" name="Int. J. Syst. Evol. Microbiol.">
        <title>The Global Catalogue of Microorganisms (GCM) 10K type strain sequencing project: providing services to taxonomists for standard genome sequencing and annotation.</title>
        <authorList>
            <consortium name="The Broad Institute Genomics Platform"/>
            <consortium name="The Broad Institute Genome Sequencing Center for Infectious Disease"/>
            <person name="Wu L."/>
            <person name="Ma J."/>
        </authorList>
    </citation>
    <scope>NUCLEOTIDE SEQUENCE [LARGE SCALE GENOMIC DNA]</scope>
    <source>
        <strain evidence="4">CGMCC 4.7144</strain>
    </source>
</reference>
<feature type="signal peptide" evidence="2">
    <location>
        <begin position="1"/>
        <end position="24"/>
    </location>
</feature>
<accession>A0ABW1H533</accession>